<evidence type="ECO:0000313" key="2">
    <source>
        <dbReference type="Proteomes" id="UP000266723"/>
    </source>
</evidence>
<dbReference type="EMBL" id="QGKV02000759">
    <property type="protein sequence ID" value="KAF3564713.1"/>
    <property type="molecule type" value="Genomic_DNA"/>
</dbReference>
<dbReference type="Proteomes" id="UP000266723">
    <property type="component" value="Unassembled WGS sequence"/>
</dbReference>
<name>A0ABQ7CX62_BRACR</name>
<sequence>MSAYDERLGVRDGKIVAEADVVLSGEDHVESKVLSWSRVELESKRVSCR</sequence>
<accession>A0ABQ7CX62</accession>
<comment type="caution">
    <text evidence="1">The sequence shown here is derived from an EMBL/GenBank/DDBJ whole genome shotgun (WGS) entry which is preliminary data.</text>
</comment>
<reference evidence="1 2" key="1">
    <citation type="journal article" date="2020" name="BMC Genomics">
        <title>Intraspecific diversification of the crop wild relative Brassica cretica Lam. using demographic model selection.</title>
        <authorList>
            <person name="Kioukis A."/>
            <person name="Michalopoulou V.A."/>
            <person name="Briers L."/>
            <person name="Pirintsos S."/>
            <person name="Studholme D.J."/>
            <person name="Pavlidis P."/>
            <person name="Sarris P.F."/>
        </authorList>
    </citation>
    <scope>NUCLEOTIDE SEQUENCE [LARGE SCALE GENOMIC DNA]</scope>
    <source>
        <strain evidence="2">cv. PFS-1207/04</strain>
    </source>
</reference>
<organism evidence="1 2">
    <name type="scientific">Brassica cretica</name>
    <name type="common">Mustard</name>
    <dbReference type="NCBI Taxonomy" id="69181"/>
    <lineage>
        <taxon>Eukaryota</taxon>
        <taxon>Viridiplantae</taxon>
        <taxon>Streptophyta</taxon>
        <taxon>Embryophyta</taxon>
        <taxon>Tracheophyta</taxon>
        <taxon>Spermatophyta</taxon>
        <taxon>Magnoliopsida</taxon>
        <taxon>eudicotyledons</taxon>
        <taxon>Gunneridae</taxon>
        <taxon>Pentapetalae</taxon>
        <taxon>rosids</taxon>
        <taxon>malvids</taxon>
        <taxon>Brassicales</taxon>
        <taxon>Brassicaceae</taxon>
        <taxon>Brassiceae</taxon>
        <taxon>Brassica</taxon>
    </lineage>
</organism>
<evidence type="ECO:0000313" key="1">
    <source>
        <dbReference type="EMBL" id="KAF3564713.1"/>
    </source>
</evidence>
<gene>
    <name evidence="1" type="ORF">DY000_02016972</name>
</gene>
<protein>
    <submittedName>
        <fullName evidence="1">Uncharacterized protein</fullName>
    </submittedName>
</protein>
<proteinExistence type="predicted"/>
<keyword evidence="2" id="KW-1185">Reference proteome</keyword>